<dbReference type="Proteomes" id="UP000185674">
    <property type="component" value="Plasmid pGFJ1"/>
</dbReference>
<geneLocation type="plasmid" evidence="2">
    <name>pgfj1</name>
</geneLocation>
<dbReference type="EMBL" id="CP016897">
    <property type="protein sequence ID" value="APV37613.1"/>
    <property type="molecule type" value="Genomic_DNA"/>
</dbReference>
<evidence type="ECO:0000313" key="2">
    <source>
        <dbReference type="Proteomes" id="UP000185674"/>
    </source>
</evidence>
<protein>
    <submittedName>
        <fullName evidence="1">Uncharacterized protein</fullName>
    </submittedName>
</protein>
<accession>A0A1P8EMZ7</accession>
<sequence>MTIWHALTRTYFFSSFHHHMNTVTDNWTQKYKLDEEFEKRVHASACSAKKLSYVGYSAVKNTSAFHQMKSHGLKHTHAVLNLNLNKYLDYAETSSTDYSLPRHQSTPVFKIEQLMEEFYGVDPFDLYNFEPSHNALM</sequence>
<dbReference type="AlphaFoldDB" id="A0A1P8EMZ7"/>
<reference evidence="1 2" key="1">
    <citation type="submission" date="2016-08" db="EMBL/GenBank/DDBJ databases">
        <title>Complete genome sequence of Acinetobacter baylyi strain GFJ2.</title>
        <authorList>
            <person name="Tabata M."/>
            <person name="Kuboki S."/>
            <person name="Gibu N."/>
            <person name="Kinouchi Y."/>
            <person name="Vangnai A."/>
            <person name="Kasai D."/>
            <person name="Fukuda M."/>
        </authorList>
    </citation>
    <scope>NUCLEOTIDE SEQUENCE [LARGE SCALE GENOMIC DNA]</scope>
    <source>
        <strain evidence="1 2">GFJ2</strain>
        <plasmid evidence="2">Plasmid pgfj1</plasmid>
    </source>
</reference>
<gene>
    <name evidence="1" type="ORF">BEN76_16270</name>
</gene>
<proteinExistence type="predicted"/>
<name>A0A1P8EMZ7_9GAMM</name>
<keyword evidence="1" id="KW-0614">Plasmid</keyword>
<organism evidence="1 2">
    <name type="scientific">Acinetobacter soli</name>
    <dbReference type="NCBI Taxonomy" id="487316"/>
    <lineage>
        <taxon>Bacteria</taxon>
        <taxon>Pseudomonadati</taxon>
        <taxon>Pseudomonadota</taxon>
        <taxon>Gammaproteobacteria</taxon>
        <taxon>Moraxellales</taxon>
        <taxon>Moraxellaceae</taxon>
        <taxon>Acinetobacter</taxon>
    </lineage>
</organism>
<evidence type="ECO:0000313" key="1">
    <source>
        <dbReference type="EMBL" id="APV37613.1"/>
    </source>
</evidence>
<dbReference type="KEGG" id="asol:BEN76_16270"/>